<keyword evidence="1" id="KW-0472">Membrane</keyword>
<dbReference type="Proteomes" id="UP000824258">
    <property type="component" value="Unassembled WGS sequence"/>
</dbReference>
<accession>A0A9D1A9H7</accession>
<reference evidence="2" key="2">
    <citation type="journal article" date="2021" name="PeerJ">
        <title>Extensive microbial diversity within the chicken gut microbiome revealed by metagenomics and culture.</title>
        <authorList>
            <person name="Gilroy R."/>
            <person name="Ravi A."/>
            <person name="Getino M."/>
            <person name="Pursley I."/>
            <person name="Horton D.L."/>
            <person name="Alikhan N.F."/>
            <person name="Baker D."/>
            <person name="Gharbi K."/>
            <person name="Hall N."/>
            <person name="Watson M."/>
            <person name="Adriaenssens E.M."/>
            <person name="Foster-Nyarko E."/>
            <person name="Jarju S."/>
            <person name="Secka A."/>
            <person name="Antonio M."/>
            <person name="Oren A."/>
            <person name="Chaudhuri R.R."/>
            <person name="La Ragione R."/>
            <person name="Hildebrand F."/>
            <person name="Pallen M.J."/>
        </authorList>
    </citation>
    <scope>NUCLEOTIDE SEQUENCE</scope>
    <source>
        <strain evidence="2">ChiHjej9B8-7071</strain>
    </source>
</reference>
<dbReference type="EMBL" id="DVGD01000274">
    <property type="protein sequence ID" value="HIR10384.1"/>
    <property type="molecule type" value="Genomic_DNA"/>
</dbReference>
<dbReference type="AlphaFoldDB" id="A0A9D1A9H7"/>
<reference evidence="2" key="1">
    <citation type="submission" date="2020-10" db="EMBL/GenBank/DDBJ databases">
        <authorList>
            <person name="Gilroy R."/>
        </authorList>
    </citation>
    <scope>NUCLEOTIDE SEQUENCE</scope>
    <source>
        <strain evidence="2">ChiHjej9B8-7071</strain>
    </source>
</reference>
<comment type="caution">
    <text evidence="2">The sequence shown here is derived from an EMBL/GenBank/DDBJ whole genome shotgun (WGS) entry which is preliminary data.</text>
</comment>
<evidence type="ECO:0000313" key="3">
    <source>
        <dbReference type="Proteomes" id="UP000824258"/>
    </source>
</evidence>
<feature type="transmembrane region" description="Helical" evidence="1">
    <location>
        <begin position="494"/>
        <end position="512"/>
    </location>
</feature>
<gene>
    <name evidence="2" type="ORF">IAA70_08260</name>
</gene>
<feature type="transmembrane region" description="Helical" evidence="1">
    <location>
        <begin position="333"/>
        <end position="360"/>
    </location>
</feature>
<keyword evidence="1" id="KW-0812">Transmembrane</keyword>
<feature type="transmembrane region" description="Helical" evidence="1">
    <location>
        <begin position="392"/>
        <end position="412"/>
    </location>
</feature>
<feature type="transmembrane region" description="Helical" evidence="1">
    <location>
        <begin position="242"/>
        <end position="270"/>
    </location>
</feature>
<feature type="transmembrane region" description="Helical" evidence="1">
    <location>
        <begin position="150"/>
        <end position="171"/>
    </location>
</feature>
<sequence length="523" mass="55980">MLLTLLRLRFLSLFGAASRKKRSKGFMIFMAVVYLYLVFCIGALFYLMFSAICKPFSILGLSWFYFCLAGLFGFIFSLVGTVFFAQAQLYNAKDNELLLSMPIPPSAILTSRMVFLWLMDFGMNLPVLLPAAMVYGAQIGFSATGYLAQVLLALLLPCLSLALSTLAAWGVSALTRQLGRFKTLMTMVLSIAFLGIYFYGYSQMQTLLTLLVQNAATLAGKARAALPLYHLGLAAMGNLPSLALTALLCLVPLVLVLLLLSKTFIALALAPKGDARRKGKLGAVRVQSASRALLGRELKRLTASAPYMMNAGTGILMLVILTVFAFLKRGDLVAIFTALPVSPAAAAALAVSFLMSMTLFTAPSVSLEGKNLWIIQSLPVSPRAVLSAKVRLHLILSLPPVVICTPLVAIAMGETAPLSCLAALALPLATAWLMAVVGLTMNLLFPKLDWVNETAAVKQGASIVLTMLIGMTAALIALGLVVLLSNHLPTEGTLLLPALLIAAAAFVLRLWLNTQGARRFAAL</sequence>
<proteinExistence type="predicted"/>
<feature type="transmembrane region" description="Helical" evidence="1">
    <location>
        <begin position="465"/>
        <end position="488"/>
    </location>
</feature>
<feature type="transmembrane region" description="Helical" evidence="1">
    <location>
        <begin position="28"/>
        <end position="49"/>
    </location>
</feature>
<feature type="transmembrane region" description="Helical" evidence="1">
    <location>
        <begin position="424"/>
        <end position="445"/>
    </location>
</feature>
<name>A0A9D1A9H7_9FIRM</name>
<evidence type="ECO:0000256" key="1">
    <source>
        <dbReference type="SAM" id="Phobius"/>
    </source>
</evidence>
<keyword evidence="1" id="KW-1133">Transmembrane helix</keyword>
<organism evidence="2 3">
    <name type="scientific">Candidatus Avoscillospira stercoripullorum</name>
    <dbReference type="NCBI Taxonomy" id="2840709"/>
    <lineage>
        <taxon>Bacteria</taxon>
        <taxon>Bacillati</taxon>
        <taxon>Bacillota</taxon>
        <taxon>Clostridia</taxon>
        <taxon>Eubacteriales</taxon>
        <taxon>Oscillospiraceae</taxon>
        <taxon>Oscillospiraceae incertae sedis</taxon>
        <taxon>Candidatus Avoscillospira</taxon>
    </lineage>
</organism>
<protein>
    <recommendedName>
        <fullName evidence="4">ABC-2 type transport system permease protein</fullName>
    </recommendedName>
</protein>
<feature type="transmembrane region" description="Helical" evidence="1">
    <location>
        <begin position="61"/>
        <end position="85"/>
    </location>
</feature>
<evidence type="ECO:0000313" key="2">
    <source>
        <dbReference type="EMBL" id="HIR10384.1"/>
    </source>
</evidence>
<feature type="transmembrane region" description="Helical" evidence="1">
    <location>
        <begin position="307"/>
        <end position="327"/>
    </location>
</feature>
<evidence type="ECO:0008006" key="4">
    <source>
        <dbReference type="Google" id="ProtNLM"/>
    </source>
</evidence>
<feature type="transmembrane region" description="Helical" evidence="1">
    <location>
        <begin position="183"/>
        <end position="201"/>
    </location>
</feature>